<evidence type="ECO:0008006" key="4">
    <source>
        <dbReference type="Google" id="ProtNLM"/>
    </source>
</evidence>
<sequence length="513" mass="56862">MKPNFSLICAILYIVAALRFGACSNESNDGNVDYEAGARLIIRKSMFDYYLPRVADNFEYTFPSFGNILFTHIGHIQVDYDGSNPVPVKTDPVTTFKAPNIIILDFKDLAFSISTQYQYENDPDINGILDITLTSCESEVQLSLNHGDAEFGDAEEFFIDLDLISVGTQAYELDWHNDFLNNYCETYELFVSSWVAGLIYHWTEDIILELLNNFLDSLPGTHIPFDAYVDLEDGLVLSDPILVTREDKSYISIGSKMRFVPSNSAARTEDHTVGLPIAPLDDLSTSDAFLHIAIDSSVPTSFLTAHNDSGFISSILITEDEISPDLAIQLTVGSLGILMFPNLDDFYSPSRNLFLSFSVPEDEEATDLYAGFNSDGMSFSLTFDMRIDVAQSGTYDTLAEEIAVVRFDISGSGEMTATDTPSLDGIIIAGNIASIDVTNPSIEFLKDDLDVSTYFFDDFASILNPLLESVLIPIINKTLESGMEIQLPEGMTADGVAIYYFEEMCYITCDILE</sequence>
<organism evidence="2 3">
    <name type="scientific">Aduncisulcus paluster</name>
    <dbReference type="NCBI Taxonomy" id="2918883"/>
    <lineage>
        <taxon>Eukaryota</taxon>
        <taxon>Metamonada</taxon>
        <taxon>Carpediemonas-like organisms</taxon>
        <taxon>Aduncisulcus</taxon>
    </lineage>
</organism>
<dbReference type="InterPro" id="IPR017943">
    <property type="entry name" value="Bactericidal_perm-incr_a/b_dom"/>
</dbReference>
<keyword evidence="3" id="KW-1185">Reference proteome</keyword>
<evidence type="ECO:0000256" key="1">
    <source>
        <dbReference type="SAM" id="SignalP"/>
    </source>
</evidence>
<keyword evidence="1" id="KW-0732">Signal</keyword>
<protein>
    <recommendedName>
        <fullName evidence="4">Lipid-binding serum glycoprotein C-terminal domain-containing protein</fullName>
    </recommendedName>
</protein>
<accession>A0ABQ5KJH4</accession>
<proteinExistence type="predicted"/>
<feature type="chain" id="PRO_5046103633" description="Lipid-binding serum glycoprotein C-terminal domain-containing protein" evidence="1">
    <location>
        <begin position="24"/>
        <end position="513"/>
    </location>
</feature>
<reference evidence="2" key="1">
    <citation type="submission" date="2022-03" db="EMBL/GenBank/DDBJ databases">
        <title>Draft genome sequence of Aduncisulcus paluster, a free-living microaerophilic Fornicata.</title>
        <authorList>
            <person name="Yuyama I."/>
            <person name="Kume K."/>
            <person name="Tamura T."/>
            <person name="Inagaki Y."/>
            <person name="Hashimoto T."/>
        </authorList>
    </citation>
    <scope>NUCLEOTIDE SEQUENCE</scope>
    <source>
        <strain evidence="2">NY0171</strain>
    </source>
</reference>
<dbReference type="Gene3D" id="3.15.10.10">
    <property type="entry name" value="Bactericidal permeability-increasing protein, domain 1"/>
    <property type="match status" value="1"/>
</dbReference>
<gene>
    <name evidence="2" type="ORF">ADUPG1_006764</name>
</gene>
<dbReference type="PANTHER" id="PTHR10504:SF131">
    <property type="entry name" value="BPI2 DOMAIN-CONTAINING PROTEIN"/>
    <property type="match status" value="1"/>
</dbReference>
<dbReference type="Gene3D" id="3.15.20.10">
    <property type="entry name" value="Bactericidal permeability-increasing protein, domain 2"/>
    <property type="match status" value="1"/>
</dbReference>
<dbReference type="SUPFAM" id="SSF55394">
    <property type="entry name" value="Bactericidal permeability-increasing protein, BPI"/>
    <property type="match status" value="1"/>
</dbReference>
<feature type="signal peptide" evidence="1">
    <location>
        <begin position="1"/>
        <end position="23"/>
    </location>
</feature>
<dbReference type="EMBL" id="BQXS01010028">
    <property type="protein sequence ID" value="GKT32670.1"/>
    <property type="molecule type" value="Genomic_DNA"/>
</dbReference>
<dbReference type="InterPro" id="IPR032942">
    <property type="entry name" value="BPI/LBP/Plunc"/>
</dbReference>
<comment type="caution">
    <text evidence="2">The sequence shown here is derived from an EMBL/GenBank/DDBJ whole genome shotgun (WGS) entry which is preliminary data.</text>
</comment>
<dbReference type="Proteomes" id="UP001057375">
    <property type="component" value="Unassembled WGS sequence"/>
</dbReference>
<evidence type="ECO:0000313" key="2">
    <source>
        <dbReference type="EMBL" id="GKT32670.1"/>
    </source>
</evidence>
<evidence type="ECO:0000313" key="3">
    <source>
        <dbReference type="Proteomes" id="UP001057375"/>
    </source>
</evidence>
<dbReference type="PANTHER" id="PTHR10504">
    <property type="entry name" value="BACTERICIDAL PERMEABILITY-INCREASING BPI PROTEIN-RELATED"/>
    <property type="match status" value="1"/>
</dbReference>
<name>A0ABQ5KJH4_9EUKA</name>